<organism evidence="2 3">
    <name type="scientific">Dankookia rubra</name>
    <dbReference type="NCBI Taxonomy" id="1442381"/>
    <lineage>
        <taxon>Bacteria</taxon>
        <taxon>Pseudomonadati</taxon>
        <taxon>Pseudomonadota</taxon>
        <taxon>Alphaproteobacteria</taxon>
        <taxon>Acetobacterales</taxon>
        <taxon>Roseomonadaceae</taxon>
        <taxon>Dankookia</taxon>
    </lineage>
</organism>
<dbReference type="OrthoDB" id="129807at2"/>
<gene>
    <name evidence="2" type="ORF">E2C06_19875</name>
</gene>
<evidence type="ECO:0000313" key="3">
    <source>
        <dbReference type="Proteomes" id="UP000295096"/>
    </source>
</evidence>
<sequence length="128" mass="13905">MARETVLAERREPLDLRPWLVLGVGLGTLALVGAVLGAVWLFQSLVGFEPAGVSPPAAFAPPHLQSDPAGELRDYQAAQRARLSGYAWADRERGLVRIPVERAMAMVAARGRGAYEPLDPPRTPDPRR</sequence>
<keyword evidence="3" id="KW-1185">Reference proteome</keyword>
<evidence type="ECO:0000313" key="2">
    <source>
        <dbReference type="EMBL" id="TDH60879.1"/>
    </source>
</evidence>
<evidence type="ECO:0000256" key="1">
    <source>
        <dbReference type="SAM" id="Phobius"/>
    </source>
</evidence>
<keyword evidence="1" id="KW-0812">Transmembrane</keyword>
<protein>
    <submittedName>
        <fullName evidence="2">Uncharacterized protein</fullName>
    </submittedName>
</protein>
<keyword evidence="1" id="KW-0472">Membrane</keyword>
<feature type="transmembrane region" description="Helical" evidence="1">
    <location>
        <begin position="20"/>
        <end position="42"/>
    </location>
</feature>
<name>A0A4R5QDZ7_9PROT</name>
<dbReference type="RefSeq" id="WP_133290357.1">
    <property type="nucleotide sequence ID" value="NZ_SMSJ01000030.1"/>
</dbReference>
<keyword evidence="1" id="KW-1133">Transmembrane helix</keyword>
<proteinExistence type="predicted"/>
<accession>A0A4R5QDZ7</accession>
<dbReference type="EMBL" id="SMSJ01000030">
    <property type="protein sequence ID" value="TDH60879.1"/>
    <property type="molecule type" value="Genomic_DNA"/>
</dbReference>
<comment type="caution">
    <text evidence="2">The sequence shown here is derived from an EMBL/GenBank/DDBJ whole genome shotgun (WGS) entry which is preliminary data.</text>
</comment>
<reference evidence="2 3" key="1">
    <citation type="journal article" date="2016" name="J. Microbiol.">
        <title>Dankookia rubra gen. nov., sp. nov., an alphaproteobacterium isolated from sediment of a shallow stream.</title>
        <authorList>
            <person name="Kim W.H."/>
            <person name="Kim D.H."/>
            <person name="Kang K."/>
            <person name="Ahn T.Y."/>
        </authorList>
    </citation>
    <scope>NUCLEOTIDE SEQUENCE [LARGE SCALE GENOMIC DNA]</scope>
    <source>
        <strain evidence="2 3">JCM30602</strain>
    </source>
</reference>
<dbReference type="AlphaFoldDB" id="A0A4R5QDZ7"/>
<dbReference type="Proteomes" id="UP000295096">
    <property type="component" value="Unassembled WGS sequence"/>
</dbReference>